<dbReference type="PROSITE" id="PS51257">
    <property type="entry name" value="PROKAR_LIPOPROTEIN"/>
    <property type="match status" value="1"/>
</dbReference>
<dbReference type="Proteomes" id="UP000014523">
    <property type="component" value="Unassembled WGS sequence"/>
</dbReference>
<gene>
    <name evidence="2" type="ORF">F957_03106</name>
</gene>
<dbReference type="GO" id="GO:0005576">
    <property type="term" value="C:extracellular region"/>
    <property type="evidence" value="ECO:0007669"/>
    <property type="project" value="TreeGrafter"/>
</dbReference>
<sequence>MKKLVALILIAVPVLFLSQVHAASYSCKAAKLKAEQQICNDRGLNDADVKLATTYQIILRALPMGGRDAEKDQQFQWLKQRNSCGANTPCLRRAYAQRQQQLDQLLQTRVLSQGPF</sequence>
<dbReference type="InterPro" id="IPR052755">
    <property type="entry name" value="Lysozyme_Inhibitor_LprI"/>
</dbReference>
<dbReference type="PANTHER" id="PTHR37549:SF1">
    <property type="entry name" value="LIPOPROTEIN LPRI"/>
    <property type="match status" value="1"/>
</dbReference>
<dbReference type="PANTHER" id="PTHR37549">
    <property type="entry name" value="LIPOPROTEIN LPRI"/>
    <property type="match status" value="1"/>
</dbReference>
<keyword evidence="3" id="KW-1185">Reference proteome</keyword>
<feature type="chain" id="PRO_5032711212" description="Lysozyme inhibitor LprI N-terminal domain-containing protein" evidence="1">
    <location>
        <begin position="23"/>
        <end position="116"/>
    </location>
</feature>
<evidence type="ECO:0000313" key="3">
    <source>
        <dbReference type="Proteomes" id="UP000014523"/>
    </source>
</evidence>
<reference evidence="2 3" key="1">
    <citation type="submission" date="2013-06" db="EMBL/GenBank/DDBJ databases">
        <title>The Genome Sequence of Acinetobacter gyllenbergii CIP 110306.</title>
        <authorList>
            <consortium name="The Broad Institute Genome Sequencing Platform"/>
            <consortium name="The Broad Institute Genome Sequencing Center for Infectious Disease"/>
            <person name="Cerqueira G."/>
            <person name="Feldgarden M."/>
            <person name="Courvalin P."/>
            <person name="Perichon B."/>
            <person name="Grillot-Courvalin C."/>
            <person name="Clermont D."/>
            <person name="Rocha E."/>
            <person name="Yoon E.-J."/>
            <person name="Nemec A."/>
            <person name="Young S.K."/>
            <person name="Zeng Q."/>
            <person name="Gargeya S."/>
            <person name="Fitzgerald M."/>
            <person name="Abouelleil A."/>
            <person name="Alvarado L."/>
            <person name="Berlin A.M."/>
            <person name="Chapman S.B."/>
            <person name="Dewar J."/>
            <person name="Goldberg J."/>
            <person name="Griggs A."/>
            <person name="Gujja S."/>
            <person name="Hansen M."/>
            <person name="Howarth C."/>
            <person name="Imamovic A."/>
            <person name="Larimer J."/>
            <person name="McCowan C."/>
            <person name="Murphy C."/>
            <person name="Pearson M."/>
            <person name="Priest M."/>
            <person name="Roberts A."/>
            <person name="Saif S."/>
            <person name="Shea T."/>
            <person name="Sykes S."/>
            <person name="Wortman J."/>
            <person name="Nusbaum C."/>
            <person name="Birren B."/>
        </authorList>
    </citation>
    <scope>NUCLEOTIDE SEQUENCE [LARGE SCALE GENOMIC DNA]</scope>
    <source>
        <strain evidence="2 3">CIP 110306</strain>
    </source>
</reference>
<dbReference type="AlphaFoldDB" id="A0A829HD69"/>
<protein>
    <recommendedName>
        <fullName evidence="4">Lysozyme inhibitor LprI N-terminal domain-containing protein</fullName>
    </recommendedName>
</protein>
<comment type="caution">
    <text evidence="2">The sequence shown here is derived from an EMBL/GenBank/DDBJ whole genome shotgun (WGS) entry which is preliminary data.</text>
</comment>
<evidence type="ECO:0008006" key="4">
    <source>
        <dbReference type="Google" id="ProtNLM"/>
    </source>
</evidence>
<organism evidence="2 3">
    <name type="scientific">Acinetobacter gyllenbergii CIP 110306 = MTCC 11365</name>
    <dbReference type="NCBI Taxonomy" id="1217657"/>
    <lineage>
        <taxon>Bacteria</taxon>
        <taxon>Pseudomonadati</taxon>
        <taxon>Pseudomonadota</taxon>
        <taxon>Gammaproteobacteria</taxon>
        <taxon>Moraxellales</taxon>
        <taxon>Moraxellaceae</taxon>
        <taxon>Acinetobacter</taxon>
    </lineage>
</organism>
<evidence type="ECO:0000256" key="1">
    <source>
        <dbReference type="SAM" id="SignalP"/>
    </source>
</evidence>
<dbReference type="RefSeq" id="WP_016542301.1">
    <property type="nucleotide sequence ID" value="NZ_ASQH01000017.1"/>
</dbReference>
<keyword evidence="1" id="KW-0732">Signal</keyword>
<evidence type="ECO:0000313" key="2">
    <source>
        <dbReference type="EMBL" id="EPF75542.1"/>
    </source>
</evidence>
<accession>A0A829HD69</accession>
<proteinExistence type="predicted"/>
<dbReference type="EMBL" id="ATGG01000025">
    <property type="protein sequence ID" value="EPF75542.1"/>
    <property type="molecule type" value="Genomic_DNA"/>
</dbReference>
<name>A0A829HD69_9GAMM</name>
<feature type="signal peptide" evidence="1">
    <location>
        <begin position="1"/>
        <end position="22"/>
    </location>
</feature>